<evidence type="ECO:0000256" key="7">
    <source>
        <dbReference type="ARBA" id="ARBA00035045"/>
    </source>
</evidence>
<evidence type="ECO:0000256" key="4">
    <source>
        <dbReference type="ARBA" id="ARBA00023004"/>
    </source>
</evidence>
<protein>
    <recommendedName>
        <fullName evidence="6">2-oxoadipate dioxygenase/decarboxylase</fullName>
        <ecNumber evidence="6">1.13.11.93</ecNumber>
    </recommendedName>
    <alternativeName>
        <fullName evidence="7">2-hydroxyglutarate synthase</fullName>
    </alternativeName>
</protein>
<dbReference type="AlphaFoldDB" id="A0A2S8GMQ1"/>
<dbReference type="InterPro" id="IPR009770">
    <property type="entry name" value="HGLS"/>
</dbReference>
<evidence type="ECO:0000256" key="5">
    <source>
        <dbReference type="ARBA" id="ARBA00035013"/>
    </source>
</evidence>
<accession>A0A2S8GMQ1</accession>
<dbReference type="GO" id="GO:0051213">
    <property type="term" value="F:dioxygenase activity"/>
    <property type="evidence" value="ECO:0007669"/>
    <property type="project" value="UniProtKB-KW"/>
</dbReference>
<dbReference type="EC" id="1.13.11.93" evidence="6"/>
<evidence type="ECO:0000256" key="3">
    <source>
        <dbReference type="ARBA" id="ARBA00023002"/>
    </source>
</evidence>
<proteinExistence type="inferred from homology"/>
<name>A0A2S8GMQ1_9BACT</name>
<dbReference type="PANTHER" id="PTHR31136">
    <property type="entry name" value="DUF1338 DOMAIN-CONTAINING PROTEIN"/>
    <property type="match status" value="1"/>
</dbReference>
<comment type="caution">
    <text evidence="8">The sequence shown here is derived from an EMBL/GenBank/DDBJ whole genome shotgun (WGS) entry which is preliminary data.</text>
</comment>
<evidence type="ECO:0000256" key="2">
    <source>
        <dbReference type="ARBA" id="ARBA00022964"/>
    </source>
</evidence>
<dbReference type="PANTHER" id="PTHR31136:SF5">
    <property type="entry name" value="2-OXOADIPATE DIOXYGENASE_DECARBOXYLASE, CHLOROPLASTIC"/>
    <property type="match status" value="1"/>
</dbReference>
<organism evidence="8 9">
    <name type="scientific">Blastopirellula marina</name>
    <dbReference type="NCBI Taxonomy" id="124"/>
    <lineage>
        <taxon>Bacteria</taxon>
        <taxon>Pseudomonadati</taxon>
        <taxon>Planctomycetota</taxon>
        <taxon>Planctomycetia</taxon>
        <taxon>Pirellulales</taxon>
        <taxon>Pirellulaceae</taxon>
        <taxon>Blastopirellula</taxon>
    </lineage>
</organism>
<evidence type="ECO:0000313" key="9">
    <source>
        <dbReference type="Proteomes" id="UP000237819"/>
    </source>
</evidence>
<sequence length="268" mass="30138">MSTPVAKLIEQLWVKFREMNPQAGQIVDLLAERGDTLQNDHIAFRTFNDPRVGVAKLAEPFLAGGYVIGDEYQFEEKKLYAQHFEHPDPQLPKIFISELLLEKFDLSVRHTIDALIDQFDPASGNAEHPLCVAGRPWKPSYEDWKQLRDVSEYAAWMAAHGYCANHFTVFVNALKSVSSLQQLNALLLDEGFKLNHEGGEIKGSPEVFLEQSSTLASTVEVEFTDGTFPVPGCYFEFARRYPLPTGQLFSGFVAKSADKIFQSTDSRS</sequence>
<evidence type="ECO:0000313" key="8">
    <source>
        <dbReference type="EMBL" id="PQO45707.1"/>
    </source>
</evidence>
<dbReference type="OrthoDB" id="506370at2"/>
<keyword evidence="3" id="KW-0560">Oxidoreductase</keyword>
<comment type="cofactor">
    <cofactor evidence="1">
        <name>Fe(2+)</name>
        <dbReference type="ChEBI" id="CHEBI:29033"/>
    </cofactor>
</comment>
<dbReference type="Gene3D" id="3.10.180.50">
    <property type="match status" value="1"/>
</dbReference>
<evidence type="ECO:0000256" key="1">
    <source>
        <dbReference type="ARBA" id="ARBA00001954"/>
    </source>
</evidence>
<dbReference type="RefSeq" id="WP_105335731.1">
    <property type="nucleotide sequence ID" value="NZ_PUHZ01000013.1"/>
</dbReference>
<keyword evidence="4" id="KW-0408">Iron</keyword>
<dbReference type="Pfam" id="PF07063">
    <property type="entry name" value="HGLS"/>
    <property type="match status" value="2"/>
</dbReference>
<evidence type="ECO:0000256" key="6">
    <source>
        <dbReference type="ARBA" id="ARBA00035023"/>
    </source>
</evidence>
<dbReference type="CDD" id="cd16350">
    <property type="entry name" value="VOC_like"/>
    <property type="match status" value="1"/>
</dbReference>
<reference evidence="8 9" key="1">
    <citation type="submission" date="2018-02" db="EMBL/GenBank/DDBJ databases">
        <title>Comparative genomes isolates from brazilian mangrove.</title>
        <authorList>
            <person name="Araujo J.E."/>
            <person name="Taketani R.G."/>
            <person name="Silva M.C.P."/>
            <person name="Loureco M.V."/>
            <person name="Andreote F.D."/>
        </authorList>
    </citation>
    <scope>NUCLEOTIDE SEQUENCE [LARGE SCALE GENOMIC DNA]</scope>
    <source>
        <strain evidence="8 9">Nap-Phe MGV</strain>
    </source>
</reference>
<gene>
    <name evidence="8" type="ORF">C5Y93_12310</name>
</gene>
<dbReference type="SMART" id="SM01150">
    <property type="entry name" value="DUF1338"/>
    <property type="match status" value="1"/>
</dbReference>
<keyword evidence="2" id="KW-0223">Dioxygenase</keyword>
<dbReference type="Proteomes" id="UP000237819">
    <property type="component" value="Unassembled WGS sequence"/>
</dbReference>
<comment type="similarity">
    <text evidence="5">Belongs to the 2-oxoadipate dioxygenase/decarboxylase family.</text>
</comment>
<dbReference type="EMBL" id="PUHZ01000013">
    <property type="protein sequence ID" value="PQO45707.1"/>
    <property type="molecule type" value="Genomic_DNA"/>
</dbReference>